<organism evidence="3 4">
    <name type="scientific">Streptomyces demainii</name>
    <dbReference type="NCBI Taxonomy" id="588122"/>
    <lineage>
        <taxon>Bacteria</taxon>
        <taxon>Bacillati</taxon>
        <taxon>Actinomycetota</taxon>
        <taxon>Actinomycetes</taxon>
        <taxon>Kitasatosporales</taxon>
        <taxon>Streptomycetaceae</taxon>
        <taxon>Streptomyces</taxon>
    </lineage>
</organism>
<gene>
    <name evidence="3" type="ORF">JOF35_000090</name>
</gene>
<reference evidence="3 4" key="1">
    <citation type="submission" date="2023-07" db="EMBL/GenBank/DDBJ databases">
        <title>Sequencing the genomes of 1000 actinobacteria strains.</title>
        <authorList>
            <person name="Klenk H.-P."/>
        </authorList>
    </citation>
    <scope>NUCLEOTIDE SEQUENCE [LARGE SCALE GENOMIC DNA]</scope>
    <source>
        <strain evidence="3 4">DSM 41600</strain>
    </source>
</reference>
<proteinExistence type="predicted"/>
<evidence type="ECO:0000313" key="3">
    <source>
        <dbReference type="EMBL" id="MDP9607813.1"/>
    </source>
</evidence>
<comment type="caution">
    <text evidence="3">The sequence shown here is derived from an EMBL/GenBank/DDBJ whole genome shotgun (WGS) entry which is preliminary data.</text>
</comment>
<dbReference type="PANTHER" id="PTHR36124:SF1">
    <property type="entry name" value="ER-BOUND OXYGENASE MPAB_MPAB'_RUBBER OXYGENASE CATALYTIC DOMAIN-CONTAINING PROTEIN"/>
    <property type="match status" value="1"/>
</dbReference>
<evidence type="ECO:0000256" key="1">
    <source>
        <dbReference type="SAM" id="MobiDB-lite"/>
    </source>
</evidence>
<dbReference type="EMBL" id="JAURUE010000001">
    <property type="protein sequence ID" value="MDP9607813.1"/>
    <property type="molecule type" value="Genomic_DNA"/>
</dbReference>
<dbReference type="Pfam" id="PF09995">
    <property type="entry name" value="MPAB_Lcp_cat"/>
    <property type="match status" value="1"/>
</dbReference>
<evidence type="ECO:0000259" key="2">
    <source>
        <dbReference type="Pfam" id="PF09995"/>
    </source>
</evidence>
<dbReference type="RefSeq" id="WP_307109847.1">
    <property type="nucleotide sequence ID" value="NZ_JAURUE010000001.1"/>
</dbReference>
<dbReference type="InterPro" id="IPR046366">
    <property type="entry name" value="MPAB"/>
</dbReference>
<dbReference type="PANTHER" id="PTHR36124">
    <property type="match status" value="1"/>
</dbReference>
<name>A0ABT9KHC2_9ACTN</name>
<evidence type="ECO:0000313" key="4">
    <source>
        <dbReference type="Proteomes" id="UP001234880"/>
    </source>
</evidence>
<feature type="region of interest" description="Disordered" evidence="1">
    <location>
        <begin position="1"/>
        <end position="21"/>
    </location>
</feature>
<sequence>MSGPDQTHGDLPTASPADESNVLRQAEATYRNFVLSELEGDVKTGLALGFSRTFAIPEIARLLMSTGRLTGHTRARTKATGELMYDIFRHGLDSRHGKATVAALRRLHSPWDISNDAYRYVLACFDLAPMEWCATYGRRAPTDAERAASHTLYLALADRLDVQDVPPTWPTFQRWMRAYEHTHFTPTPEARQLWQATRGMFADRIPATLRPIAEAAADSLLDQPLRHALGVRRPPAPIRHLTHAALVLHARRIPCLERIKHPERPGVR</sequence>
<protein>
    <recommendedName>
        <fullName evidence="2">ER-bound oxygenase mpaB/mpaB'/Rubber oxygenase catalytic domain-containing protein</fullName>
    </recommendedName>
</protein>
<accession>A0ABT9KHC2</accession>
<feature type="domain" description="ER-bound oxygenase mpaB/mpaB'/Rubber oxygenase catalytic" evidence="2">
    <location>
        <begin position="63"/>
        <end position="248"/>
    </location>
</feature>
<dbReference type="Proteomes" id="UP001234880">
    <property type="component" value="Unassembled WGS sequence"/>
</dbReference>
<keyword evidence="4" id="KW-1185">Reference proteome</keyword>
<dbReference type="InterPro" id="IPR018713">
    <property type="entry name" value="MPAB/Lcp_cat_dom"/>
</dbReference>